<sequence>MNYDDRKIRAKLQPYINALASPLFIESTSDYYLIQPELILNHAKDLGKLLDSWGLDTDDDPADNIDWFVEEGHRASFRHNCNTLARMKESERNPFIASIKDDALARHKLEIAHQYLQRMPSGGIAAFDYSWIVFKCCAGFTLGYLTESDKWRYIAQVYDMLEKSYSNSHDYMLGFAVGCIYNSSNLSSDYVRRNKAAIHKLLSSKQSPLNRVDIWRS</sequence>
<reference evidence="2 3" key="1">
    <citation type="submission" date="2021-07" db="EMBL/GenBank/DDBJ databases">
        <title>Paenibacillus radiodurans sp. nov., isolated from the southeastern edge of Tengger Desert.</title>
        <authorList>
            <person name="Zhang G."/>
        </authorList>
    </citation>
    <scope>NUCLEOTIDE SEQUENCE [LARGE SCALE GENOMIC DNA]</scope>
    <source>
        <strain evidence="2 3">DT7-4</strain>
    </source>
</reference>
<dbReference type="EMBL" id="JAHZIJ010000026">
    <property type="protein sequence ID" value="MBW7477557.1"/>
    <property type="molecule type" value="Genomic_DNA"/>
</dbReference>
<comment type="caution">
    <text evidence="2">The sequence shown here is derived from an EMBL/GenBank/DDBJ whole genome shotgun (WGS) entry which is preliminary data.</text>
</comment>
<dbReference type="Pfam" id="PF06889">
    <property type="entry name" value="DUF1266"/>
    <property type="match status" value="1"/>
</dbReference>
<name>A0ABS7DC99_9BACL</name>
<accession>A0ABS7DC99</accession>
<organism evidence="2 3">
    <name type="scientific">Paenibacillus oenotherae</name>
    <dbReference type="NCBI Taxonomy" id="1435645"/>
    <lineage>
        <taxon>Bacteria</taxon>
        <taxon>Bacillati</taxon>
        <taxon>Bacillota</taxon>
        <taxon>Bacilli</taxon>
        <taxon>Bacillales</taxon>
        <taxon>Paenibacillaceae</taxon>
        <taxon>Paenibacillus</taxon>
    </lineage>
</organism>
<dbReference type="RefSeq" id="WP_219874842.1">
    <property type="nucleotide sequence ID" value="NZ_JAHZIJ010000026.1"/>
</dbReference>
<evidence type="ECO:0000313" key="3">
    <source>
        <dbReference type="Proteomes" id="UP000812277"/>
    </source>
</evidence>
<keyword evidence="3" id="KW-1185">Reference proteome</keyword>
<gene>
    <name evidence="2" type="ORF">K0T92_22825</name>
</gene>
<dbReference type="InterPro" id="IPR009677">
    <property type="entry name" value="DUF1266"/>
</dbReference>
<proteinExistence type="predicted"/>
<dbReference type="Proteomes" id="UP000812277">
    <property type="component" value="Unassembled WGS sequence"/>
</dbReference>
<feature type="domain" description="DUF1266" evidence="1">
    <location>
        <begin position="49"/>
        <end position="213"/>
    </location>
</feature>
<evidence type="ECO:0000313" key="2">
    <source>
        <dbReference type="EMBL" id="MBW7477557.1"/>
    </source>
</evidence>
<evidence type="ECO:0000259" key="1">
    <source>
        <dbReference type="Pfam" id="PF06889"/>
    </source>
</evidence>
<protein>
    <submittedName>
        <fullName evidence="2">DUF1266 domain-containing protein</fullName>
    </submittedName>
</protein>